<dbReference type="SUPFAM" id="SSF52540">
    <property type="entry name" value="P-loop containing nucleoside triphosphate hydrolases"/>
    <property type="match status" value="1"/>
</dbReference>
<comment type="caution">
    <text evidence="7">The sequence shown here is derived from an EMBL/GenBank/DDBJ whole genome shotgun (WGS) entry which is preliminary data.</text>
</comment>
<dbReference type="Gene3D" id="3.40.50.300">
    <property type="entry name" value="P-loop containing nucleotide triphosphate hydrolases"/>
    <property type="match status" value="1"/>
</dbReference>
<protein>
    <submittedName>
        <fullName evidence="7">Leucine-rich repeat serine threonine- kinase 2-like</fullName>
    </submittedName>
</protein>
<dbReference type="SUPFAM" id="SSF48371">
    <property type="entry name" value="ARM repeat"/>
    <property type="match status" value="1"/>
</dbReference>
<dbReference type="InterPro" id="IPR001611">
    <property type="entry name" value="Leu-rich_rpt"/>
</dbReference>
<keyword evidence="4" id="KW-0547">Nucleotide-binding</keyword>
<dbReference type="Pfam" id="PF08477">
    <property type="entry name" value="Roc"/>
    <property type="match status" value="1"/>
</dbReference>
<keyword evidence="7" id="KW-0418">Kinase</keyword>
<comment type="cofactor">
    <cofactor evidence="1">
        <name>Mg(2+)</name>
        <dbReference type="ChEBI" id="CHEBI:18420"/>
    </cofactor>
</comment>
<dbReference type="Proteomes" id="UP001152795">
    <property type="component" value="Unassembled WGS sequence"/>
</dbReference>
<organism evidence="7 8">
    <name type="scientific">Paramuricea clavata</name>
    <name type="common">Red gorgonian</name>
    <name type="synonym">Violescent sea-whip</name>
    <dbReference type="NCBI Taxonomy" id="317549"/>
    <lineage>
        <taxon>Eukaryota</taxon>
        <taxon>Metazoa</taxon>
        <taxon>Cnidaria</taxon>
        <taxon>Anthozoa</taxon>
        <taxon>Octocorallia</taxon>
        <taxon>Malacalcyonacea</taxon>
        <taxon>Plexauridae</taxon>
        <taxon>Paramuricea</taxon>
    </lineage>
</organism>
<keyword evidence="3" id="KW-0677">Repeat</keyword>
<accession>A0A6S7HGR7</accession>
<feature type="compositionally biased region" description="Basic and acidic residues" evidence="5">
    <location>
        <begin position="695"/>
        <end position="709"/>
    </location>
</feature>
<name>A0A6S7HGR7_PARCT</name>
<gene>
    <name evidence="7" type="ORF">PACLA_8A080355</name>
</gene>
<dbReference type="GO" id="GO:0000166">
    <property type="term" value="F:nucleotide binding"/>
    <property type="evidence" value="ECO:0007669"/>
    <property type="project" value="UniProtKB-KW"/>
</dbReference>
<feature type="domain" description="Roc" evidence="6">
    <location>
        <begin position="1102"/>
        <end position="1305"/>
    </location>
</feature>
<dbReference type="GO" id="GO:0009966">
    <property type="term" value="P:regulation of signal transduction"/>
    <property type="evidence" value="ECO:0007669"/>
    <property type="project" value="UniProtKB-ARBA"/>
</dbReference>
<evidence type="ECO:0000259" key="6">
    <source>
        <dbReference type="PROSITE" id="PS51424"/>
    </source>
</evidence>
<dbReference type="Gene3D" id="1.25.10.10">
    <property type="entry name" value="Leucine-rich Repeat Variant"/>
    <property type="match status" value="1"/>
</dbReference>
<dbReference type="InterPro" id="IPR036770">
    <property type="entry name" value="Ankyrin_rpt-contain_sf"/>
</dbReference>
<evidence type="ECO:0000256" key="3">
    <source>
        <dbReference type="ARBA" id="ARBA00022737"/>
    </source>
</evidence>
<reference evidence="7" key="1">
    <citation type="submission" date="2020-04" db="EMBL/GenBank/DDBJ databases">
        <authorList>
            <person name="Alioto T."/>
            <person name="Alioto T."/>
            <person name="Gomez Garrido J."/>
        </authorList>
    </citation>
    <scope>NUCLEOTIDE SEQUENCE</scope>
    <source>
        <strain evidence="7">A484AB</strain>
    </source>
</reference>
<dbReference type="OrthoDB" id="1866797at2759"/>
<dbReference type="Pfam" id="PF23745">
    <property type="entry name" value="ANK_LRRK2"/>
    <property type="match status" value="1"/>
</dbReference>
<dbReference type="Gene3D" id="3.80.10.10">
    <property type="entry name" value="Ribonuclease Inhibitor"/>
    <property type="match status" value="3"/>
</dbReference>
<dbReference type="InterPro" id="IPR056593">
    <property type="entry name" value="ANK_LRRK2"/>
</dbReference>
<feature type="non-terminal residue" evidence="7">
    <location>
        <position position="1369"/>
    </location>
</feature>
<dbReference type="InterPro" id="IPR003591">
    <property type="entry name" value="Leu-rich_rpt_typical-subtyp"/>
</dbReference>
<dbReference type="GO" id="GO:0016301">
    <property type="term" value="F:kinase activity"/>
    <property type="evidence" value="ECO:0007669"/>
    <property type="project" value="UniProtKB-KW"/>
</dbReference>
<sequence length="1369" mass="153185">MDEINEESSSTVTASFEDCEMSSTIDEMCDLALKFLDQLRNDGTEEMKQINGLEALCEITSDVLSDGKLNKEKEYFGKTLWLAEINKAMESFPESASIQETACRCLTALLQERPLLCQFIGQETGQLPLSCNISLAMEKHWDSSSLFKSACDAVLMMLSHEPHLQQEFAKLDFHKAILLKISASQDIQEVVKAFQVLVYISRENPDFKEKLLTEDILPCIYRVFEAFPSDCEVLKQGVMLLGTLAEGYPLVTHQCIVEEIHLSLLHVLREFKRFVSLVEVTIETLGMFCTTEGISDILVTGGCVELICELMEKHRKNPEFQAKSLTMLQSLVKPTEDVLSILLPEIKKVMKKYPESCELQQQCCAILYSLAKDNYAISVKLIKERFHQLFFKILESFEDNFVLNSAADCIYLLACEYDLKNPMLFEMCALGNATAVSLLLQLSADVNYREGNDTPLSVACKANNLKLVQLLLTKGVTDMHHPLTLCMENKHHHKLAGFLLKHMGHDEDGGTISLTGLKLGTLRTEWLGPSLLGSDTYSSHIASTRWLNLIRNARQRVRVSTMISRIDEEILTEPSMTDISILEDMTSDGSSPGSARRSSDQADPLFDGDESFTDSDIQIYSQQSRSRSGSRLSVSQSDSQLKTVAECSRLVLSEIKDSLNEAFFEETNISPGTRPRGGSESQVQNVVHKKIIKKKLNESPPPKDKEPLPKSKSGSMIEGDLNISASPPGKNPVRCLDLSRNEISNVDILAEQPSTISFHLSCIENLDLSHNTLAALPIDLYQNMKQLRKLVLSHNGLTAIPGCVFTWSKSLEWVDLSHNNIKHMGKPRNHVTSFVLHLDLSYNSIEEFPSCIREGFPLLVHLDLSHNYIKFLPTKLESNEESQAQSTEEAIKLSKLQTLNLCHNAIETVSASFLTCLTNLETFRASHNNLRCLPDTVATFLTKLGVVKLSHNKLVEKAPFYLSRFVLCLPNVHSVDVSENGLTSIAAPPSWSSQRLKDLNVSCNNIRTIDLTKAASQWPFLTHLDLSDNDLRQIPKGIGELKSLGQLNISGNTRISILPNEMGNLGKLWEFLHTGVKIDMNDSLLRGRTRDLVGHLHARLKKSAPNPQRKVVVCGPQSGGKTTLLRLLSTSKTLKKLCVRDGRKSKSKNTNESLHIQKWIIDDVKGDCRCCSRKNVSLVLRMWEFSADEHNACVHRCFLNETDLHILVFDASASVEKVDSLRPWLANIHDQCPGASVMVVGTHVEKIPASRKKSHLDNLNNRIQVIRKSPEIPVIQSVSFVDKNTSVDNVARKLLNLAMACNMKGNQIHNHNMPKSFITLQSVMEIRARNETENGGVIHLSSLKKIVQDSKLDINDDELHEAVVCLRQS</sequence>
<dbReference type="InterPro" id="IPR027417">
    <property type="entry name" value="P-loop_NTPase"/>
</dbReference>
<dbReference type="PROSITE" id="PS51450">
    <property type="entry name" value="LRR"/>
    <property type="match status" value="1"/>
</dbReference>
<dbReference type="EMBL" id="CACRXK020004411">
    <property type="protein sequence ID" value="CAB4002657.1"/>
    <property type="molecule type" value="Genomic_DNA"/>
</dbReference>
<keyword evidence="2" id="KW-0433">Leucine-rich repeat</keyword>
<dbReference type="InterPro" id="IPR011989">
    <property type="entry name" value="ARM-like"/>
</dbReference>
<dbReference type="SUPFAM" id="SSF48403">
    <property type="entry name" value="Ankyrin repeat"/>
    <property type="match status" value="1"/>
</dbReference>
<evidence type="ECO:0000256" key="4">
    <source>
        <dbReference type="ARBA" id="ARBA00022741"/>
    </source>
</evidence>
<evidence type="ECO:0000256" key="1">
    <source>
        <dbReference type="ARBA" id="ARBA00001946"/>
    </source>
</evidence>
<dbReference type="InterPro" id="IPR050333">
    <property type="entry name" value="SLRP"/>
</dbReference>
<evidence type="ECO:0000313" key="7">
    <source>
        <dbReference type="EMBL" id="CAB4002657.1"/>
    </source>
</evidence>
<dbReference type="SMART" id="SM00248">
    <property type="entry name" value="ANK"/>
    <property type="match status" value="2"/>
</dbReference>
<dbReference type="InterPro" id="IPR020859">
    <property type="entry name" value="ROC"/>
</dbReference>
<keyword evidence="8" id="KW-1185">Reference proteome</keyword>
<feature type="region of interest" description="Disordered" evidence="5">
    <location>
        <begin position="692"/>
        <end position="724"/>
    </location>
</feature>
<dbReference type="PANTHER" id="PTHR45712:SF22">
    <property type="entry name" value="INSULIN-LIKE GROWTH FACTOR-BINDING PROTEIN COMPLEX ACID LABILE SUBUNIT"/>
    <property type="match status" value="1"/>
</dbReference>
<evidence type="ECO:0000256" key="2">
    <source>
        <dbReference type="ARBA" id="ARBA00022614"/>
    </source>
</evidence>
<dbReference type="PANTHER" id="PTHR45712">
    <property type="entry name" value="AGAP008170-PA"/>
    <property type="match status" value="1"/>
</dbReference>
<evidence type="ECO:0000313" key="8">
    <source>
        <dbReference type="Proteomes" id="UP001152795"/>
    </source>
</evidence>
<dbReference type="SUPFAM" id="SSF52058">
    <property type="entry name" value="L domain-like"/>
    <property type="match status" value="1"/>
</dbReference>
<proteinExistence type="predicted"/>
<evidence type="ECO:0000256" key="5">
    <source>
        <dbReference type="SAM" id="MobiDB-lite"/>
    </source>
</evidence>
<dbReference type="SMART" id="SM00369">
    <property type="entry name" value="LRR_TYP"/>
    <property type="match status" value="8"/>
</dbReference>
<dbReference type="Gene3D" id="1.25.40.20">
    <property type="entry name" value="Ankyrin repeat-containing domain"/>
    <property type="match status" value="1"/>
</dbReference>
<dbReference type="Pfam" id="PF13855">
    <property type="entry name" value="LRR_8"/>
    <property type="match status" value="3"/>
</dbReference>
<dbReference type="InterPro" id="IPR002110">
    <property type="entry name" value="Ankyrin_rpt"/>
</dbReference>
<dbReference type="InterPro" id="IPR016024">
    <property type="entry name" value="ARM-type_fold"/>
</dbReference>
<dbReference type="Pfam" id="PF23744">
    <property type="entry name" value="ARM_LRRK2"/>
    <property type="match status" value="1"/>
</dbReference>
<dbReference type="InterPro" id="IPR056597">
    <property type="entry name" value="ARM_LRRK2"/>
</dbReference>
<dbReference type="PROSITE" id="PS51424">
    <property type="entry name" value="ROC"/>
    <property type="match status" value="1"/>
</dbReference>
<feature type="region of interest" description="Disordered" evidence="5">
    <location>
        <begin position="577"/>
        <end position="613"/>
    </location>
</feature>
<keyword evidence="7" id="KW-0808">Transferase</keyword>
<dbReference type="InterPro" id="IPR032675">
    <property type="entry name" value="LRR_dom_sf"/>
</dbReference>